<evidence type="ECO:0000259" key="5">
    <source>
        <dbReference type="PROSITE" id="PS51192"/>
    </source>
</evidence>
<comment type="similarity">
    <text evidence="4">Belongs to the DEAD box helicase family.</text>
</comment>
<evidence type="ECO:0000313" key="7">
    <source>
        <dbReference type="Proteomes" id="UP000674143"/>
    </source>
</evidence>
<reference evidence="7" key="2">
    <citation type="journal article" date="2021" name="Sci. Data">
        <title>Chromosome-scale genome sequencing, assembly and annotation of six genomes from subfamily Leishmaniinae.</title>
        <authorList>
            <person name="Almutairi H."/>
            <person name="Urbaniak M.D."/>
            <person name="Bates M.D."/>
            <person name="Jariyapan N."/>
            <person name="Kwakye-Nuako G."/>
            <person name="Thomaz Soccol V."/>
            <person name="Al-Salem W.S."/>
            <person name="Dillon R.J."/>
            <person name="Bates P.A."/>
            <person name="Gatherer D."/>
        </authorList>
    </citation>
    <scope>NUCLEOTIDE SEQUENCE [LARGE SCALE GENOMIC DNA]</scope>
</reference>
<comment type="function">
    <text evidence="4">RNA helicase.</text>
</comment>
<dbReference type="GeneID" id="92358998"/>
<dbReference type="Pfam" id="PF00270">
    <property type="entry name" value="DEAD"/>
    <property type="match status" value="1"/>
</dbReference>
<comment type="domain">
    <text evidence="4">The Q motif is unique to and characteristic of the DEAD box family of RNA helicases and controls ATP binding and hydrolysis.</text>
</comment>
<keyword evidence="7" id="KW-1185">Reference proteome</keyword>
<dbReference type="GO" id="GO:0003724">
    <property type="term" value="F:RNA helicase activity"/>
    <property type="evidence" value="ECO:0007669"/>
    <property type="project" value="UniProtKB-EC"/>
</dbReference>
<name>A0A836H4N3_9TRYP</name>
<dbReference type="AlphaFoldDB" id="A0A836H4N3"/>
<dbReference type="InterPro" id="IPR027417">
    <property type="entry name" value="P-loop_NTPase"/>
</dbReference>
<keyword evidence="4" id="KW-0694">RNA-binding</keyword>
<evidence type="ECO:0000256" key="2">
    <source>
        <dbReference type="ARBA" id="ARBA00022801"/>
    </source>
</evidence>
<keyword evidence="4" id="KW-0347">Helicase</keyword>
<dbReference type="SUPFAM" id="SSF52540">
    <property type="entry name" value="P-loop containing nucleoside triphosphate hydrolases"/>
    <property type="match status" value="1"/>
</dbReference>
<evidence type="ECO:0000256" key="1">
    <source>
        <dbReference type="ARBA" id="ARBA00022741"/>
    </source>
</evidence>
<dbReference type="GO" id="GO:0016787">
    <property type="term" value="F:hydrolase activity"/>
    <property type="evidence" value="ECO:0007669"/>
    <property type="project" value="UniProtKB-KW"/>
</dbReference>
<dbReference type="GO" id="GO:0003723">
    <property type="term" value="F:RNA binding"/>
    <property type="evidence" value="ECO:0007669"/>
    <property type="project" value="UniProtKB-UniRule"/>
</dbReference>
<dbReference type="InterPro" id="IPR011545">
    <property type="entry name" value="DEAD/DEAH_box_helicase_dom"/>
</dbReference>
<gene>
    <name evidence="6" type="ORF">LSCM4_03045</name>
</gene>
<dbReference type="SMART" id="SM00487">
    <property type="entry name" value="DEXDc"/>
    <property type="match status" value="1"/>
</dbReference>
<protein>
    <recommendedName>
        <fullName evidence="4">ATP-dependent RNA helicase</fullName>
        <ecNumber evidence="4">3.6.4.13</ecNumber>
    </recommendedName>
</protein>
<organism evidence="6 7">
    <name type="scientific">Leishmania orientalis</name>
    <dbReference type="NCBI Taxonomy" id="2249476"/>
    <lineage>
        <taxon>Eukaryota</taxon>
        <taxon>Discoba</taxon>
        <taxon>Euglenozoa</taxon>
        <taxon>Kinetoplastea</taxon>
        <taxon>Metakinetoplastina</taxon>
        <taxon>Trypanosomatida</taxon>
        <taxon>Trypanosomatidae</taxon>
        <taxon>Leishmaniinae</taxon>
        <taxon>Leishmania</taxon>
    </lineage>
</organism>
<evidence type="ECO:0000256" key="3">
    <source>
        <dbReference type="ARBA" id="ARBA00022840"/>
    </source>
</evidence>
<reference evidence="7" key="1">
    <citation type="journal article" date="2021" name="Microbiol. Resour. Announc.">
        <title>LGAAP: Leishmaniinae Genome Assembly and Annotation Pipeline.</title>
        <authorList>
            <person name="Almutairi H."/>
            <person name="Urbaniak M.D."/>
            <person name="Bates M.D."/>
            <person name="Jariyapan N."/>
            <person name="Kwakye-Nuako G."/>
            <person name="Thomaz-Soccol V."/>
            <person name="Al-Salem W.S."/>
            <person name="Dillon R.J."/>
            <person name="Bates P.A."/>
            <person name="Gatherer D."/>
        </authorList>
    </citation>
    <scope>NUCLEOTIDE SEQUENCE [LARGE SCALE GENOMIC DNA]</scope>
</reference>
<proteinExistence type="inferred from homology"/>
<dbReference type="PROSITE" id="PS51192">
    <property type="entry name" value="HELICASE_ATP_BIND_1"/>
    <property type="match status" value="1"/>
</dbReference>
<evidence type="ECO:0000256" key="4">
    <source>
        <dbReference type="RuleBase" id="RU365068"/>
    </source>
</evidence>
<keyword evidence="2 4" id="KW-0378">Hydrolase</keyword>
<comment type="caution">
    <text evidence="6">The sequence shown here is derived from an EMBL/GenBank/DDBJ whole genome shotgun (WGS) entry which is preliminary data.</text>
</comment>
<dbReference type="EMBL" id="JAFHLR010000032">
    <property type="protein sequence ID" value="KAG5470350.1"/>
    <property type="molecule type" value="Genomic_DNA"/>
</dbReference>
<accession>A0A836H4N3</accession>
<dbReference type="PANTHER" id="PTHR24031">
    <property type="entry name" value="RNA HELICASE"/>
    <property type="match status" value="1"/>
</dbReference>
<dbReference type="KEGG" id="loi:92358998"/>
<keyword evidence="3 4" id="KW-0067">ATP-binding</keyword>
<dbReference type="GO" id="GO:0005524">
    <property type="term" value="F:ATP binding"/>
    <property type="evidence" value="ECO:0007669"/>
    <property type="project" value="UniProtKB-UniRule"/>
</dbReference>
<dbReference type="Proteomes" id="UP000674143">
    <property type="component" value="Unassembled WGS sequence"/>
</dbReference>
<feature type="domain" description="Helicase ATP-binding" evidence="5">
    <location>
        <begin position="134"/>
        <end position="353"/>
    </location>
</feature>
<dbReference type="RefSeq" id="XP_067060616.1">
    <property type="nucleotide sequence ID" value="XM_067205064.1"/>
</dbReference>
<dbReference type="Gene3D" id="3.40.50.300">
    <property type="entry name" value="P-loop containing nucleotide triphosphate hydrolases"/>
    <property type="match status" value="2"/>
</dbReference>
<evidence type="ECO:0000313" key="6">
    <source>
        <dbReference type="EMBL" id="KAG5470350.1"/>
    </source>
</evidence>
<dbReference type="EC" id="3.6.4.13" evidence="4"/>
<comment type="catalytic activity">
    <reaction evidence="4">
        <text>ATP + H2O = ADP + phosphate + H(+)</text>
        <dbReference type="Rhea" id="RHEA:13065"/>
        <dbReference type="ChEBI" id="CHEBI:15377"/>
        <dbReference type="ChEBI" id="CHEBI:15378"/>
        <dbReference type="ChEBI" id="CHEBI:30616"/>
        <dbReference type="ChEBI" id="CHEBI:43474"/>
        <dbReference type="ChEBI" id="CHEBI:456216"/>
        <dbReference type="EC" id="3.6.4.13"/>
    </reaction>
</comment>
<sequence>MLRRYLMLLWRPEKRLPLRFREVPEEFTDLRTADCRPMLFTAKRPAPLRDVTRLSDVLLDDTATSAYRLEDMAQKPVAVVASERMGLPTQLVRYLEHEFLDNNRSLCTTAVTATSSSSPSASFQGLTVAQARILQHMYATQDVAVCAPTGTGKTFALCLGVIARLMRDGPMKLLSTVILVSNDYLCWQIERWLQEMWWYPNDDRLVFAATSNLTEEHVYRRLTKELVRDETRTTKIMGTIDNRPYIVVTTPEVLWRFYKRRRSAIQRREQRRNRNGFSFSLTPVLSTVDLIVVDEVDEVMPSTQPSAAGNLLLKELFRHTKYQAPVQVVLTSATLAGSTVNHIRRYMKKNLLADRTARVFEDARESATRLAAVSDTVSRAAVPPCIRHLFYTADTQQEQRQCLANVFAATCPSMHPLPPSESEAVGGESSQTARAAAAEHQDSILLILPDSAKVEDFINEILLPGQADALQILGSQRDARCADYLVERLDYTVQVQQQQRRRTETLKFIQRTVRKADALADTVDRRSSGRPPARPFRRLERVANANTPTRATSRELQMTTPESWKASLAACAAVSLTPSSSSVWPPRRCFITCNCSNVRGLDLPHLTHVVILAQPTTALEYAHWCGRVGRFGRPGVSVTLMARSATRRLHQFCDSLGVAFQVEKRHAEVDVNAERWLSGADDALSAETRGQA</sequence>
<keyword evidence="1 4" id="KW-0547">Nucleotide-binding</keyword>
<dbReference type="InterPro" id="IPR014001">
    <property type="entry name" value="Helicase_ATP-bd"/>
</dbReference>